<comment type="caution">
    <text evidence="2">The sequence shown here is derived from an EMBL/GenBank/DDBJ whole genome shotgun (WGS) entry which is preliminary data.</text>
</comment>
<dbReference type="InterPro" id="IPR027485">
    <property type="entry name" value="AMMECR1_N"/>
</dbReference>
<feature type="domain" description="AMMECR1" evidence="1">
    <location>
        <begin position="6"/>
        <end position="182"/>
    </location>
</feature>
<dbReference type="Pfam" id="PF01871">
    <property type="entry name" value="AMMECR1"/>
    <property type="match status" value="1"/>
</dbReference>
<proteinExistence type="inferred from homology"/>
<protein>
    <submittedName>
        <fullName evidence="2">AMMECR1 domain-containing protein</fullName>
    </submittedName>
</protein>
<dbReference type="Proteomes" id="UP000230821">
    <property type="component" value="Unassembled WGS sequence"/>
</dbReference>
<evidence type="ECO:0000313" key="3">
    <source>
        <dbReference type="Proteomes" id="UP000230821"/>
    </source>
</evidence>
<evidence type="ECO:0000259" key="1">
    <source>
        <dbReference type="PROSITE" id="PS51112"/>
    </source>
</evidence>
<dbReference type="PROSITE" id="PS51112">
    <property type="entry name" value="AMMECR1"/>
    <property type="match status" value="1"/>
</dbReference>
<dbReference type="InterPro" id="IPR027623">
    <property type="entry name" value="AmmeMemoSam_A"/>
</dbReference>
<dbReference type="Gene3D" id="3.30.700.20">
    <property type="entry name" value="Hypothetical protein ph0010, domain 1"/>
    <property type="match status" value="1"/>
</dbReference>
<accession>A0A2G6KGD0</accession>
<organism evidence="2 3">
    <name type="scientific">candidate division KSB3 bacterium</name>
    <dbReference type="NCBI Taxonomy" id="2044937"/>
    <lineage>
        <taxon>Bacteria</taxon>
        <taxon>candidate division KSB3</taxon>
    </lineage>
</organism>
<dbReference type="InterPro" id="IPR023472">
    <property type="entry name" value="Uncharacterised_MJ0810"/>
</dbReference>
<dbReference type="Gene3D" id="3.30.1490.150">
    <property type="entry name" value="Hypothetical protein ph0010, domain 2"/>
    <property type="match status" value="1"/>
</dbReference>
<dbReference type="NCBIfam" id="TIGR04335">
    <property type="entry name" value="AmmeMemoSam_A"/>
    <property type="match status" value="1"/>
</dbReference>
<dbReference type="InterPro" id="IPR023473">
    <property type="entry name" value="AMMECR1"/>
</dbReference>
<dbReference type="AlphaFoldDB" id="A0A2G6KGD0"/>
<dbReference type="NCBIfam" id="TIGR00296">
    <property type="entry name" value="TIGR00296 family protein"/>
    <property type="match status" value="1"/>
</dbReference>
<dbReference type="InterPro" id="IPR036071">
    <property type="entry name" value="AMMECR1_dom_sf"/>
</dbReference>
<evidence type="ECO:0000313" key="2">
    <source>
        <dbReference type="EMBL" id="PIE34718.1"/>
    </source>
</evidence>
<gene>
    <name evidence="2" type="ORF">CSA56_07015</name>
</gene>
<dbReference type="HAMAP" id="MF_00645">
    <property type="entry name" value="AMMECR1"/>
    <property type="match status" value="1"/>
</dbReference>
<dbReference type="SUPFAM" id="SSF143447">
    <property type="entry name" value="AMMECR1-like"/>
    <property type="match status" value="1"/>
</dbReference>
<dbReference type="EMBL" id="PDSK01000078">
    <property type="protein sequence ID" value="PIE34718.1"/>
    <property type="molecule type" value="Genomic_DNA"/>
</dbReference>
<name>A0A2G6KGD0_9BACT</name>
<dbReference type="PANTHER" id="PTHR13016">
    <property type="entry name" value="AMMECR1 HOMOLOG"/>
    <property type="match status" value="1"/>
</dbReference>
<reference evidence="2 3" key="1">
    <citation type="submission" date="2017-10" db="EMBL/GenBank/DDBJ databases">
        <title>Novel microbial diversity and functional potential in the marine mammal oral microbiome.</title>
        <authorList>
            <person name="Dudek N.K."/>
            <person name="Sun C.L."/>
            <person name="Burstein D."/>
            <person name="Kantor R.S."/>
            <person name="Aliaga Goltsman D.S."/>
            <person name="Bik E.M."/>
            <person name="Thomas B.C."/>
            <person name="Banfield J.F."/>
            <person name="Relman D.A."/>
        </authorList>
    </citation>
    <scope>NUCLEOTIDE SEQUENCE [LARGE SCALE GENOMIC DNA]</scope>
    <source>
        <strain evidence="2">DOLJORAL78_47_16</strain>
    </source>
</reference>
<dbReference type="InterPro" id="IPR002733">
    <property type="entry name" value="AMMECR1_domain"/>
</dbReference>
<dbReference type="PANTHER" id="PTHR13016:SF0">
    <property type="entry name" value="AMME SYNDROME CANDIDATE GENE 1 PROTEIN"/>
    <property type="match status" value="1"/>
</dbReference>
<sequence>MELSVELQQKLLHIARETIQLYIRHHQKPEFTAEEQGLQQEVGAFVTIKRHGQLRGCIGHVQGIAPLYQTIIDMAIAASTHDPRFAPVTEDELDDLHLEISVMSPLRKIVNPGEVQVGVHGLLVKRGARSGLLLPQVATEQHWDRQTFLEHTCLKAGLSPNDWTHPDTEIYVFSAQVFQEQE</sequence>